<reference evidence="12" key="1">
    <citation type="journal article" date="2019" name="Int. J. Syst. Evol. Microbiol.">
        <title>The Global Catalogue of Microorganisms (GCM) 10K type strain sequencing project: providing services to taxonomists for standard genome sequencing and annotation.</title>
        <authorList>
            <consortium name="The Broad Institute Genomics Platform"/>
            <consortium name="The Broad Institute Genome Sequencing Center for Infectious Disease"/>
            <person name="Wu L."/>
            <person name="Ma J."/>
        </authorList>
    </citation>
    <scope>NUCLEOTIDE SEQUENCE [LARGE SCALE GENOMIC DNA]</scope>
    <source>
        <strain evidence="12">JCM 17066</strain>
    </source>
</reference>
<keyword evidence="5" id="KW-0460">Magnesium</keyword>
<dbReference type="GO" id="GO:0003964">
    <property type="term" value="F:RNA-directed DNA polymerase activity"/>
    <property type="evidence" value="ECO:0007669"/>
    <property type="project" value="UniProtKB-KW"/>
</dbReference>
<dbReference type="CDD" id="cd01651">
    <property type="entry name" value="RT_G2_intron"/>
    <property type="match status" value="1"/>
</dbReference>
<dbReference type="SUPFAM" id="SSF56672">
    <property type="entry name" value="DNA/RNA polymerases"/>
    <property type="match status" value="1"/>
</dbReference>
<proteinExistence type="inferred from homology"/>
<dbReference type="PROSITE" id="PS50878">
    <property type="entry name" value="RT_POL"/>
    <property type="match status" value="1"/>
</dbReference>
<dbReference type="PANTHER" id="PTHR34047">
    <property type="entry name" value="NUCLEAR INTRON MATURASE 1, MITOCHONDRIAL-RELATED"/>
    <property type="match status" value="1"/>
</dbReference>
<comment type="catalytic activity">
    <reaction evidence="9">
        <text>DNA(n) + a 2'-deoxyribonucleoside 5'-triphosphate = DNA(n+1) + diphosphate</text>
        <dbReference type="Rhea" id="RHEA:22508"/>
        <dbReference type="Rhea" id="RHEA-COMP:17339"/>
        <dbReference type="Rhea" id="RHEA-COMP:17340"/>
        <dbReference type="ChEBI" id="CHEBI:33019"/>
        <dbReference type="ChEBI" id="CHEBI:61560"/>
        <dbReference type="ChEBI" id="CHEBI:173112"/>
        <dbReference type="EC" id="2.7.7.49"/>
    </reaction>
</comment>
<evidence type="ECO:0000256" key="2">
    <source>
        <dbReference type="ARBA" id="ARBA00022679"/>
    </source>
</evidence>
<comment type="caution">
    <text evidence="11">The sequence shown here is derived from an EMBL/GenBank/DDBJ whole genome shotgun (WGS) entry which is preliminary data.</text>
</comment>
<dbReference type="EMBL" id="JBHSMT010000003">
    <property type="protein sequence ID" value="MFC5472420.1"/>
    <property type="molecule type" value="Genomic_DNA"/>
</dbReference>
<dbReference type="InterPro" id="IPR051083">
    <property type="entry name" value="GrpII_Intron_Splice-Mob/Def"/>
</dbReference>
<dbReference type="Proteomes" id="UP001596045">
    <property type="component" value="Unassembled WGS sequence"/>
</dbReference>
<keyword evidence="6 11" id="KW-0695">RNA-directed DNA polymerase</keyword>
<evidence type="ECO:0000313" key="11">
    <source>
        <dbReference type="EMBL" id="MFC5472420.1"/>
    </source>
</evidence>
<dbReference type="InterPro" id="IPR000477">
    <property type="entry name" value="RT_dom"/>
</dbReference>
<evidence type="ECO:0000256" key="1">
    <source>
        <dbReference type="ARBA" id="ARBA00012493"/>
    </source>
</evidence>
<comment type="similarity">
    <text evidence="8">Belongs to the bacterial reverse transcriptase family.</text>
</comment>
<dbReference type="NCBIfam" id="TIGR04416">
    <property type="entry name" value="group_II_RT_mat"/>
    <property type="match status" value="1"/>
</dbReference>
<keyword evidence="12" id="KW-1185">Reference proteome</keyword>
<feature type="domain" description="Reverse transcriptase" evidence="10">
    <location>
        <begin position="52"/>
        <end position="287"/>
    </location>
</feature>
<evidence type="ECO:0000259" key="10">
    <source>
        <dbReference type="PROSITE" id="PS50878"/>
    </source>
</evidence>
<dbReference type="PANTHER" id="PTHR34047:SF3">
    <property type="entry name" value="BLR2052 PROTEIN"/>
    <property type="match status" value="1"/>
</dbReference>
<sequence length="287" mass="33142">MIRVERAKPFVISKQEVWQAYEQVKAKRGAAGVDGETIAQFEQDLKKNLYRLWNRLSSGSYMPPAVRRVEIPKGDGKKRPLGIPTVADRIAQMVVKNILEPELEPMFHRDSYGYRPNRSAHQAVAIVRQRCWRMDWVVDLDIKGFFDNIDHALLMKAVRKHTDCRWALLYIERWLTAPVQMPDGTLVVNAGKGTPQGGVISPLLANLFLHYAFDRWMDKHFPDLPFARYADDVICHCTSKAQATILRQAIQKRLAECKLELHPDKTKIVYCKDVARRGRHEVCKFDF</sequence>
<evidence type="ECO:0000256" key="5">
    <source>
        <dbReference type="ARBA" id="ARBA00022842"/>
    </source>
</evidence>
<accession>A0ABW0M4E6</accession>
<keyword evidence="2 11" id="KW-0808">Transferase</keyword>
<dbReference type="RefSeq" id="WP_378993841.1">
    <property type="nucleotide sequence ID" value="NZ_JBHSMT010000003.1"/>
</dbReference>
<organism evidence="11 12">
    <name type="scientific">Paraherbaspirillum soli</name>
    <dbReference type="NCBI Taxonomy" id="631222"/>
    <lineage>
        <taxon>Bacteria</taxon>
        <taxon>Pseudomonadati</taxon>
        <taxon>Pseudomonadota</taxon>
        <taxon>Betaproteobacteria</taxon>
        <taxon>Burkholderiales</taxon>
        <taxon>Oxalobacteraceae</taxon>
        <taxon>Paraherbaspirillum</taxon>
    </lineage>
</organism>
<evidence type="ECO:0000256" key="7">
    <source>
        <dbReference type="ARBA" id="ARBA00023118"/>
    </source>
</evidence>
<protein>
    <recommendedName>
        <fullName evidence="1">RNA-directed DNA polymerase</fullName>
        <ecNumber evidence="1">2.7.7.49</ecNumber>
    </recommendedName>
</protein>
<name>A0ABW0M4E6_9BURK</name>
<dbReference type="InterPro" id="IPR030931">
    <property type="entry name" value="Group_II_RT_mat"/>
</dbReference>
<keyword evidence="3 11" id="KW-0548">Nucleotidyltransferase</keyword>
<keyword evidence="7" id="KW-0051">Antiviral defense</keyword>
<evidence type="ECO:0000256" key="9">
    <source>
        <dbReference type="ARBA" id="ARBA00048173"/>
    </source>
</evidence>
<dbReference type="EC" id="2.7.7.49" evidence="1"/>
<dbReference type="InterPro" id="IPR043502">
    <property type="entry name" value="DNA/RNA_pol_sf"/>
</dbReference>
<dbReference type="PRINTS" id="PR00866">
    <property type="entry name" value="RNADNAPOLMS"/>
</dbReference>
<evidence type="ECO:0000256" key="3">
    <source>
        <dbReference type="ARBA" id="ARBA00022695"/>
    </source>
</evidence>
<gene>
    <name evidence="11" type="primary">ltrA</name>
    <name evidence="11" type="ORF">ACFPM8_00465</name>
</gene>
<evidence type="ECO:0000313" key="12">
    <source>
        <dbReference type="Proteomes" id="UP001596045"/>
    </source>
</evidence>
<dbReference type="InterPro" id="IPR000123">
    <property type="entry name" value="Reverse_transcriptase_msDNA"/>
</dbReference>
<evidence type="ECO:0000256" key="4">
    <source>
        <dbReference type="ARBA" id="ARBA00022723"/>
    </source>
</evidence>
<feature type="non-terminal residue" evidence="11">
    <location>
        <position position="287"/>
    </location>
</feature>
<keyword evidence="4" id="KW-0479">Metal-binding</keyword>
<dbReference type="Pfam" id="PF00078">
    <property type="entry name" value="RVT_1"/>
    <property type="match status" value="1"/>
</dbReference>
<evidence type="ECO:0000256" key="8">
    <source>
        <dbReference type="ARBA" id="ARBA00034120"/>
    </source>
</evidence>
<evidence type="ECO:0000256" key="6">
    <source>
        <dbReference type="ARBA" id="ARBA00022918"/>
    </source>
</evidence>